<evidence type="ECO:0000256" key="1">
    <source>
        <dbReference type="SAM" id="MobiDB-lite"/>
    </source>
</evidence>
<feature type="compositionally biased region" description="Polar residues" evidence="1">
    <location>
        <begin position="210"/>
        <end position="227"/>
    </location>
</feature>
<proteinExistence type="predicted"/>
<keyword evidence="2" id="KW-1185">Reference proteome</keyword>
<feature type="compositionally biased region" description="Polar residues" evidence="1">
    <location>
        <begin position="1"/>
        <end position="12"/>
    </location>
</feature>
<sequence>MFCGATISTKPPSRQRGSDPDVTRAVLLAGQVQRKSPESRPLAHVPRSPLPPAAPRFLSKQTLGGGDCQGRAQRPRNPATSPKHRPRSGPAGLHPASAPLSGIGGSGDSITGCPERLAPPAQSLARTQRVVITAQQTRSSLGTAATEPPLQIPTRGEQMPGLRSPPAALRRGGPRRSHGSSPGMGFHSEGRGRLGLKAVWTGEDRLPRLTNGTREGTGKQANNRGGL</sequence>
<evidence type="ECO:0000313" key="3">
    <source>
        <dbReference type="RefSeq" id="XP_026640302.1"/>
    </source>
</evidence>
<evidence type="ECO:0000313" key="2">
    <source>
        <dbReference type="Proteomes" id="UP000694915"/>
    </source>
</evidence>
<feature type="region of interest" description="Disordered" evidence="1">
    <location>
        <begin position="1"/>
        <end position="227"/>
    </location>
</feature>
<name>A0ABM1UE90_MICOH</name>
<gene>
    <name evidence="3" type="primary">LOC113457369</name>
</gene>
<organism evidence="2 3">
    <name type="scientific">Microtus ochrogaster</name>
    <name type="common">Prairie vole</name>
    <dbReference type="NCBI Taxonomy" id="79684"/>
    <lineage>
        <taxon>Eukaryota</taxon>
        <taxon>Metazoa</taxon>
        <taxon>Chordata</taxon>
        <taxon>Craniata</taxon>
        <taxon>Vertebrata</taxon>
        <taxon>Euteleostomi</taxon>
        <taxon>Mammalia</taxon>
        <taxon>Eutheria</taxon>
        <taxon>Euarchontoglires</taxon>
        <taxon>Glires</taxon>
        <taxon>Rodentia</taxon>
        <taxon>Myomorpha</taxon>
        <taxon>Muroidea</taxon>
        <taxon>Cricetidae</taxon>
        <taxon>Arvicolinae</taxon>
        <taxon>Microtus</taxon>
    </lineage>
</organism>
<feature type="compositionally biased region" description="Polar residues" evidence="1">
    <location>
        <begin position="133"/>
        <end position="143"/>
    </location>
</feature>
<protein>
    <submittedName>
        <fullName evidence="3">Uncharacterized protein LOC113457369</fullName>
    </submittedName>
</protein>
<dbReference type="Proteomes" id="UP000694915">
    <property type="component" value="Chromosome 24"/>
</dbReference>
<reference evidence="3" key="1">
    <citation type="submission" date="2025-08" db="UniProtKB">
        <authorList>
            <consortium name="RefSeq"/>
        </authorList>
    </citation>
    <scope>IDENTIFICATION</scope>
</reference>
<dbReference type="RefSeq" id="XP_026640302.1">
    <property type="nucleotide sequence ID" value="XM_026784501.1"/>
</dbReference>
<dbReference type="GeneID" id="113457369"/>
<accession>A0ABM1UE90</accession>